<dbReference type="EMBL" id="CP071462">
    <property type="protein sequence ID" value="QSX01007.1"/>
    <property type="molecule type" value="Genomic_DNA"/>
</dbReference>
<keyword evidence="2" id="KW-1185">Reference proteome</keyword>
<accession>A0A8A2VI31</accession>
<dbReference type="GeneID" id="63187368"/>
<evidence type="ECO:0000313" key="2">
    <source>
        <dbReference type="Proteomes" id="UP000663203"/>
    </source>
</evidence>
<dbReference type="RefSeq" id="WP_207290721.1">
    <property type="nucleotide sequence ID" value="NZ_CP071462.1"/>
</dbReference>
<gene>
    <name evidence="1" type="ORF">J0X25_08645</name>
</gene>
<reference evidence="1 2" key="1">
    <citation type="submission" date="2021-03" db="EMBL/GenBank/DDBJ databases">
        <title>Haloterrigena longa sp. nov. and Haloterrigena limicola sp. nov., extremely halophilic archaea isolated from a salt lake.</title>
        <authorList>
            <person name="Henglin C."/>
        </authorList>
    </citation>
    <scope>NUCLEOTIDE SEQUENCE [LARGE SCALE GENOMIC DNA]</scope>
    <source>
        <strain evidence="1 2">KZCA68</strain>
    </source>
</reference>
<name>A0A8A2VI31_9EURY</name>
<dbReference type="InterPro" id="IPR010985">
    <property type="entry name" value="Ribbon_hlx_hlx"/>
</dbReference>
<protein>
    <submittedName>
        <fullName evidence="1">Ribbon-helix-helix protein, CopG family</fullName>
    </submittedName>
</protein>
<organism evidence="1 2">
    <name type="scientific">Haloterrigena alkaliphila</name>
    <dbReference type="NCBI Taxonomy" id="2816475"/>
    <lineage>
        <taxon>Archaea</taxon>
        <taxon>Methanobacteriati</taxon>
        <taxon>Methanobacteriota</taxon>
        <taxon>Stenosarchaea group</taxon>
        <taxon>Halobacteria</taxon>
        <taxon>Halobacteriales</taxon>
        <taxon>Natrialbaceae</taxon>
        <taxon>Haloterrigena</taxon>
    </lineage>
</organism>
<dbReference type="AlphaFoldDB" id="A0A8A2VI31"/>
<sequence length="69" mass="7797">MVPNQSKPVAARVPIDLAERLDRAADENDLTKSKLVARAVEYYVDENPDRIRAFYPDGSLAAFVEELFE</sequence>
<evidence type="ECO:0000313" key="1">
    <source>
        <dbReference type="EMBL" id="QSX01007.1"/>
    </source>
</evidence>
<dbReference type="Proteomes" id="UP000663203">
    <property type="component" value="Chromosome"/>
</dbReference>
<proteinExistence type="predicted"/>
<dbReference type="KEGG" id="hakz:J0X25_08645"/>
<dbReference type="GO" id="GO:0006355">
    <property type="term" value="P:regulation of DNA-templated transcription"/>
    <property type="evidence" value="ECO:0007669"/>
    <property type="project" value="InterPro"/>
</dbReference>
<dbReference type="SUPFAM" id="SSF47598">
    <property type="entry name" value="Ribbon-helix-helix"/>
    <property type="match status" value="1"/>
</dbReference>